<reference evidence="2 3" key="1">
    <citation type="submission" date="2019-10" db="EMBL/GenBank/DDBJ databases">
        <title>Description of Paenibacillus humi sp. nov.</title>
        <authorList>
            <person name="Carlier A."/>
            <person name="Qi S."/>
        </authorList>
    </citation>
    <scope>NUCLEOTIDE SEQUENCE [LARGE SCALE GENOMIC DNA]</scope>
    <source>
        <strain evidence="2 3">LMG 31461</strain>
    </source>
</reference>
<name>A0ABX1X707_9BACL</name>
<proteinExistence type="predicted"/>
<organism evidence="2 3">
    <name type="scientific">Paenibacillus plantarum</name>
    <dbReference type="NCBI Taxonomy" id="2654975"/>
    <lineage>
        <taxon>Bacteria</taxon>
        <taxon>Bacillati</taxon>
        <taxon>Bacillota</taxon>
        <taxon>Bacilli</taxon>
        <taxon>Bacillales</taxon>
        <taxon>Paenibacillaceae</taxon>
        <taxon>Paenibacillus</taxon>
    </lineage>
</organism>
<accession>A0ABX1X707</accession>
<dbReference type="RefSeq" id="WP_171629974.1">
    <property type="nucleotide sequence ID" value="NZ_WHNY01000028.1"/>
</dbReference>
<sequence length="642" mass="66557">MSDNNNHNQDEKEVNQPSAKFKRRSKGTSSKNKTAVITGGIMAVGSLLPLLPVQTAYASAIIPAALSVSASYAAAGESVTITVDTTGSDVHLNADSSVRETTYVVVSSPDDSQTISVKLTETDPNSGVFTGSLKLVDVGTVIDSNDLNRTEIRVQNNNQVTVVDSDTHSPTLNPIARTITRKDHVTGTVTLDKNYAVVGETVTITVNDADLITTTPNKTLDVNVASATYAPGIAVTLTEAGNTGVFTGTFTITSGASSAGAIQAVTNLEQVTVTYTDAYKADNTANATSTATMQRKDKKTGVISYERLNVNGQEVIEVSLDDTDLDVNPAVQDSGIVIVSSVDDVAGLTLTLTETGPTTGVFTGRFKPVTTATNESVTPMELKVAAFDNNMFVNYFDTSKANGSAGNVAITLANLQVPAITSITAAEAGASENGAGAGDTLTIAFDIATNQTINTSNVLSKLTLPAERSLGTAPSVSWTGNQTLVVYLDTNAVLYKGDAIAIDQSAGLKNAAGTSAVSEASHSIDEGSFGTNLLGITASDANYNSSTYRHSGQSFDIVFNAPTNKVGGDLATFNKLSTISGHTLGTDGSAEWQNSTTLRVTLGTEATVVVGDTVIYDTTSDSLSDYSRETVAPASLQNVIGG</sequence>
<evidence type="ECO:0000256" key="1">
    <source>
        <dbReference type="SAM" id="MobiDB-lite"/>
    </source>
</evidence>
<dbReference type="Proteomes" id="UP000653578">
    <property type="component" value="Unassembled WGS sequence"/>
</dbReference>
<evidence type="ECO:0000313" key="3">
    <source>
        <dbReference type="Proteomes" id="UP000653578"/>
    </source>
</evidence>
<feature type="region of interest" description="Disordered" evidence="1">
    <location>
        <begin position="1"/>
        <end position="32"/>
    </location>
</feature>
<comment type="caution">
    <text evidence="2">The sequence shown here is derived from an EMBL/GenBank/DDBJ whole genome shotgun (WGS) entry which is preliminary data.</text>
</comment>
<dbReference type="EMBL" id="WHNY01000028">
    <property type="protein sequence ID" value="NOU64215.1"/>
    <property type="molecule type" value="Genomic_DNA"/>
</dbReference>
<feature type="non-terminal residue" evidence="2">
    <location>
        <position position="642"/>
    </location>
</feature>
<protein>
    <submittedName>
        <fullName evidence="2">Uncharacterized protein</fullName>
    </submittedName>
</protein>
<gene>
    <name evidence="2" type="ORF">GC096_09270</name>
</gene>
<keyword evidence="3" id="KW-1185">Reference proteome</keyword>
<evidence type="ECO:0000313" key="2">
    <source>
        <dbReference type="EMBL" id="NOU64215.1"/>
    </source>
</evidence>